<dbReference type="Proteomes" id="UP000464314">
    <property type="component" value="Chromosome"/>
</dbReference>
<dbReference type="SUPFAM" id="SSF53474">
    <property type="entry name" value="alpha/beta-Hydrolases"/>
    <property type="match status" value="1"/>
</dbReference>
<protein>
    <submittedName>
        <fullName evidence="4">Acetylxylan esterase</fullName>
    </submittedName>
</protein>
<proteinExistence type="predicted"/>
<evidence type="ECO:0000256" key="1">
    <source>
        <dbReference type="PIRSR" id="PIRSR639069-1"/>
    </source>
</evidence>
<dbReference type="InterPro" id="IPR039069">
    <property type="entry name" value="CE7"/>
</dbReference>
<feature type="active site" description="Charge relay system" evidence="1">
    <location>
        <position position="273"/>
    </location>
</feature>
<feature type="domain" description="Acetyl xylan esterase" evidence="3">
    <location>
        <begin position="1"/>
        <end position="318"/>
    </location>
</feature>
<evidence type="ECO:0000259" key="3">
    <source>
        <dbReference type="Pfam" id="PF05448"/>
    </source>
</evidence>
<dbReference type="GO" id="GO:0052689">
    <property type="term" value="F:carboxylic ester hydrolase activity"/>
    <property type="evidence" value="ECO:0007669"/>
    <property type="project" value="TreeGrafter"/>
</dbReference>
<evidence type="ECO:0000313" key="5">
    <source>
        <dbReference type="Proteomes" id="UP000464314"/>
    </source>
</evidence>
<evidence type="ECO:0000256" key="2">
    <source>
        <dbReference type="PIRSR" id="PIRSR639069-2"/>
    </source>
</evidence>
<reference evidence="4 5" key="1">
    <citation type="submission" date="2020-01" db="EMBL/GenBank/DDBJ databases">
        <title>Genome analysis of Anaerocolumna sp. CBA3638.</title>
        <authorList>
            <person name="Kim J."/>
            <person name="Roh S.W."/>
        </authorList>
    </citation>
    <scope>NUCLEOTIDE SEQUENCE [LARGE SCALE GENOMIC DNA]</scope>
    <source>
        <strain evidence="4 5">CBA3638</strain>
    </source>
</reference>
<evidence type="ECO:0000313" key="4">
    <source>
        <dbReference type="EMBL" id="QHQ60233.1"/>
    </source>
</evidence>
<gene>
    <name evidence="4" type="ORF">Ana3638_05115</name>
</gene>
<name>A0A6P1TIH6_9FIRM</name>
<feature type="active site" description="Charge relay system" evidence="1">
    <location>
        <position position="302"/>
    </location>
</feature>
<accession>A0A6P1TIH6</accession>
<sequence length="319" mass="36108">MPMLDMPLQELKKYSGSSPKPDDFDEYWARALKEMNEVKAEPEFIKSDFETPYAYCYDLFYRGVKGARIHAKLLIPKKIEGSAPAVLNFHGYTGNCGNWFDKLPFAAAGFVVAALDCRGQGGLSEDVGGIKGNTMEGHIIRGLDGDPDNMLMRNIFLDTAQLAKIIMEMPKVDENRVGVYGVSQGGGLSLACASLEPRIAKVTIQYPFLCDYKRVWEMDLAKDAYKELQSYFRFFDPLHEREDEVFNRLGYIDVQNLVPRIKGQVQMAITLMDNICPPSTQFAAYNKITAPKEANIYPDFGHDFLPGNEDRMFRFLMQL</sequence>
<dbReference type="Pfam" id="PF05448">
    <property type="entry name" value="AXE1"/>
    <property type="match status" value="1"/>
</dbReference>
<dbReference type="KEGG" id="anr:Ana3638_05115"/>
<keyword evidence="5" id="KW-1185">Reference proteome</keyword>
<dbReference type="PANTHER" id="PTHR40111">
    <property type="entry name" value="CEPHALOSPORIN-C DEACETYLASE"/>
    <property type="match status" value="1"/>
</dbReference>
<feature type="binding site" evidence="2">
    <location>
        <position position="92"/>
    </location>
    <ligand>
        <name>substrate</name>
    </ligand>
</feature>
<dbReference type="InterPro" id="IPR029058">
    <property type="entry name" value="AB_hydrolase_fold"/>
</dbReference>
<dbReference type="PANTHER" id="PTHR40111:SF1">
    <property type="entry name" value="CEPHALOSPORIN-C DEACETYLASE"/>
    <property type="match status" value="1"/>
</dbReference>
<dbReference type="EMBL" id="CP048000">
    <property type="protein sequence ID" value="QHQ60233.1"/>
    <property type="molecule type" value="Genomic_DNA"/>
</dbReference>
<dbReference type="InterPro" id="IPR008391">
    <property type="entry name" value="AXE1_dom"/>
</dbReference>
<dbReference type="AlphaFoldDB" id="A0A6P1TIH6"/>
<dbReference type="RefSeq" id="WP_161837069.1">
    <property type="nucleotide sequence ID" value="NZ_CP048000.1"/>
</dbReference>
<dbReference type="Gene3D" id="3.40.50.1820">
    <property type="entry name" value="alpha/beta hydrolase"/>
    <property type="match status" value="1"/>
</dbReference>
<feature type="active site" description="Nucleophile" evidence="1">
    <location>
        <position position="183"/>
    </location>
</feature>
<dbReference type="GO" id="GO:0005976">
    <property type="term" value="P:polysaccharide metabolic process"/>
    <property type="evidence" value="ECO:0007669"/>
    <property type="project" value="TreeGrafter"/>
</dbReference>
<organism evidence="4 5">
    <name type="scientific">Anaerocolumna sedimenticola</name>
    <dbReference type="NCBI Taxonomy" id="2696063"/>
    <lineage>
        <taxon>Bacteria</taxon>
        <taxon>Bacillati</taxon>
        <taxon>Bacillota</taxon>
        <taxon>Clostridia</taxon>
        <taxon>Lachnospirales</taxon>
        <taxon>Lachnospiraceae</taxon>
        <taxon>Anaerocolumna</taxon>
    </lineage>
</organism>